<dbReference type="EMBL" id="BKAG01000001">
    <property type="protein sequence ID" value="GEP40799.1"/>
    <property type="molecule type" value="Genomic_DNA"/>
</dbReference>
<proteinExistence type="predicted"/>
<evidence type="ECO:0000256" key="1">
    <source>
        <dbReference type="SAM" id="Phobius"/>
    </source>
</evidence>
<dbReference type="AlphaFoldDB" id="A0A512M242"/>
<gene>
    <name evidence="2" type="ORF">BGE01nite_00900</name>
</gene>
<name>A0A512M242_9BACT</name>
<keyword evidence="1" id="KW-1133">Transmembrane helix</keyword>
<protein>
    <submittedName>
        <fullName evidence="2">Uncharacterized protein</fullName>
    </submittedName>
</protein>
<reference evidence="2 3" key="1">
    <citation type="submission" date="2019-07" db="EMBL/GenBank/DDBJ databases">
        <title>Whole genome shotgun sequence of Brevifollis gellanilyticus NBRC 108608.</title>
        <authorList>
            <person name="Hosoyama A."/>
            <person name="Uohara A."/>
            <person name="Ohji S."/>
            <person name="Ichikawa N."/>
        </authorList>
    </citation>
    <scope>NUCLEOTIDE SEQUENCE [LARGE SCALE GENOMIC DNA]</scope>
    <source>
        <strain evidence="2 3">NBRC 108608</strain>
    </source>
</reference>
<organism evidence="2 3">
    <name type="scientific">Brevifollis gellanilyticus</name>
    <dbReference type="NCBI Taxonomy" id="748831"/>
    <lineage>
        <taxon>Bacteria</taxon>
        <taxon>Pseudomonadati</taxon>
        <taxon>Verrucomicrobiota</taxon>
        <taxon>Verrucomicrobiia</taxon>
        <taxon>Verrucomicrobiales</taxon>
        <taxon>Verrucomicrobiaceae</taxon>
    </lineage>
</organism>
<accession>A0A512M242</accession>
<keyword evidence="1" id="KW-0812">Transmembrane</keyword>
<evidence type="ECO:0000313" key="3">
    <source>
        <dbReference type="Proteomes" id="UP000321577"/>
    </source>
</evidence>
<comment type="caution">
    <text evidence="2">The sequence shown here is derived from an EMBL/GenBank/DDBJ whole genome shotgun (WGS) entry which is preliminary data.</text>
</comment>
<evidence type="ECO:0000313" key="2">
    <source>
        <dbReference type="EMBL" id="GEP40799.1"/>
    </source>
</evidence>
<feature type="transmembrane region" description="Helical" evidence="1">
    <location>
        <begin position="7"/>
        <end position="24"/>
    </location>
</feature>
<feature type="transmembrane region" description="Helical" evidence="1">
    <location>
        <begin position="44"/>
        <end position="68"/>
    </location>
</feature>
<dbReference type="RefSeq" id="WP_146848287.1">
    <property type="nucleotide sequence ID" value="NZ_BKAG01000001.1"/>
</dbReference>
<sequence>MPGALSIIIGILAVAFFVWLFIPTKSTAPPSDAAGNPLIDPDDSYQIGMLVGLTGGSIPDAAVMRYALSRFKEIHGRPATTQDIGIVLGLISSQNGGDGTEV</sequence>
<dbReference type="Proteomes" id="UP000321577">
    <property type="component" value="Unassembled WGS sequence"/>
</dbReference>
<keyword evidence="1" id="KW-0472">Membrane</keyword>
<keyword evidence="3" id="KW-1185">Reference proteome</keyword>